<feature type="region of interest" description="Disordered" evidence="1">
    <location>
        <begin position="177"/>
        <end position="196"/>
    </location>
</feature>
<proteinExistence type="predicted"/>
<dbReference type="STRING" id="196109.A0A136JGH7"/>
<protein>
    <submittedName>
        <fullName evidence="2">Uncharacterized protein</fullName>
    </submittedName>
</protein>
<dbReference type="OrthoDB" id="4696414at2759"/>
<evidence type="ECO:0000313" key="2">
    <source>
        <dbReference type="EMBL" id="KXJ96265.1"/>
    </source>
</evidence>
<dbReference type="InParanoid" id="A0A136JGH7"/>
<sequence>MRYRDDNMLLRRQQTVASVDKSAHALFLFRTQLLHASRPENSVLLKGIPRLRRPCNHMSWLQVDTWREAVDGLLESLCPNNHDTEHKEHSPSCFSHDRRDLALEPGNMIFGGGIAAAAAAAGRPSTRVLGGGDDDVRGCDRCTTDAHLAVIPLPEPYRWGFALTTWLDVGKIDLSKKWDSHRPDTGQNRDYPRHAEPKGSIARAFECLGPGERFEPKLSELNQARLTNFGSVSAAPGRGSRSGSWTVEHGVDPATGRLLDPDPLTELDY</sequence>
<dbReference type="AlphaFoldDB" id="A0A136JGH7"/>
<dbReference type="EMBL" id="KQ964246">
    <property type="protein sequence ID" value="KXJ96265.1"/>
    <property type="molecule type" value="Genomic_DNA"/>
</dbReference>
<dbReference type="Proteomes" id="UP000070501">
    <property type="component" value="Unassembled WGS sequence"/>
</dbReference>
<organism evidence="2 3">
    <name type="scientific">Microdochium bolleyi</name>
    <dbReference type="NCBI Taxonomy" id="196109"/>
    <lineage>
        <taxon>Eukaryota</taxon>
        <taxon>Fungi</taxon>
        <taxon>Dikarya</taxon>
        <taxon>Ascomycota</taxon>
        <taxon>Pezizomycotina</taxon>
        <taxon>Sordariomycetes</taxon>
        <taxon>Xylariomycetidae</taxon>
        <taxon>Xylariales</taxon>
        <taxon>Microdochiaceae</taxon>
        <taxon>Microdochium</taxon>
    </lineage>
</organism>
<accession>A0A136JGH7</accession>
<feature type="region of interest" description="Disordered" evidence="1">
    <location>
        <begin position="232"/>
        <end position="269"/>
    </location>
</feature>
<gene>
    <name evidence="2" type="ORF">Micbo1qcDRAFT_158483</name>
</gene>
<feature type="compositionally biased region" description="Low complexity" evidence="1">
    <location>
        <begin position="232"/>
        <end position="244"/>
    </location>
</feature>
<reference evidence="3" key="1">
    <citation type="submission" date="2016-02" db="EMBL/GenBank/DDBJ databases">
        <title>Draft genome sequence of Microdochium bolleyi, a fungal endophyte of beachgrass.</title>
        <authorList>
            <consortium name="DOE Joint Genome Institute"/>
            <person name="David A.S."/>
            <person name="May G."/>
            <person name="Haridas S."/>
            <person name="Lim J."/>
            <person name="Wang M."/>
            <person name="Labutti K."/>
            <person name="Lipzen A."/>
            <person name="Barry K."/>
            <person name="Grigoriev I.V."/>
        </authorList>
    </citation>
    <scope>NUCLEOTIDE SEQUENCE [LARGE SCALE GENOMIC DNA]</scope>
    <source>
        <strain evidence="3">J235TASD1</strain>
    </source>
</reference>
<evidence type="ECO:0000256" key="1">
    <source>
        <dbReference type="SAM" id="MobiDB-lite"/>
    </source>
</evidence>
<keyword evidence="3" id="KW-1185">Reference proteome</keyword>
<evidence type="ECO:0000313" key="3">
    <source>
        <dbReference type="Proteomes" id="UP000070501"/>
    </source>
</evidence>
<name>A0A136JGH7_9PEZI</name>